<comment type="caution">
    <text evidence="1">The sequence shown here is derived from an EMBL/GenBank/DDBJ whole genome shotgun (WGS) entry which is preliminary data.</text>
</comment>
<name>A0A3S5CN11_9PLAT</name>
<proteinExistence type="predicted"/>
<dbReference type="Proteomes" id="UP000784294">
    <property type="component" value="Unassembled WGS sequence"/>
</dbReference>
<sequence>MRIVDSLYIFSGFPHPQHWPLIRVSGLETTCERDQRLCFKVQSTVDFQLMMIFSDMPKSSFLILPVLGYHRAAISHSTKTQRPET</sequence>
<gene>
    <name evidence="1" type="ORF">PXEA_LOCUS15693</name>
</gene>
<organism evidence="1 2">
    <name type="scientific">Protopolystoma xenopodis</name>
    <dbReference type="NCBI Taxonomy" id="117903"/>
    <lineage>
        <taxon>Eukaryota</taxon>
        <taxon>Metazoa</taxon>
        <taxon>Spiralia</taxon>
        <taxon>Lophotrochozoa</taxon>
        <taxon>Platyhelminthes</taxon>
        <taxon>Monogenea</taxon>
        <taxon>Polyopisthocotylea</taxon>
        <taxon>Polystomatidea</taxon>
        <taxon>Polystomatidae</taxon>
        <taxon>Protopolystoma</taxon>
    </lineage>
</organism>
<evidence type="ECO:0000313" key="2">
    <source>
        <dbReference type="Proteomes" id="UP000784294"/>
    </source>
</evidence>
<protein>
    <submittedName>
        <fullName evidence="1">Uncharacterized protein</fullName>
    </submittedName>
</protein>
<reference evidence="1" key="1">
    <citation type="submission" date="2018-11" db="EMBL/GenBank/DDBJ databases">
        <authorList>
            <consortium name="Pathogen Informatics"/>
        </authorList>
    </citation>
    <scope>NUCLEOTIDE SEQUENCE</scope>
</reference>
<evidence type="ECO:0000313" key="1">
    <source>
        <dbReference type="EMBL" id="VEL22253.1"/>
    </source>
</evidence>
<accession>A0A3S5CN11</accession>
<dbReference type="AlphaFoldDB" id="A0A3S5CN11"/>
<dbReference type="EMBL" id="CAAALY010055472">
    <property type="protein sequence ID" value="VEL22253.1"/>
    <property type="molecule type" value="Genomic_DNA"/>
</dbReference>
<keyword evidence="2" id="KW-1185">Reference proteome</keyword>